<dbReference type="GO" id="GO:0042709">
    <property type="term" value="C:succinate-CoA ligase complex"/>
    <property type="evidence" value="ECO:0007669"/>
    <property type="project" value="TreeGrafter"/>
</dbReference>
<dbReference type="SUPFAM" id="SSF52210">
    <property type="entry name" value="Succinyl-CoA synthetase domains"/>
    <property type="match status" value="1"/>
</dbReference>
<dbReference type="AlphaFoldDB" id="A0A7L2KDG9"/>
<dbReference type="Gene3D" id="3.30.470.20">
    <property type="entry name" value="ATP-grasp fold, B domain"/>
    <property type="match status" value="1"/>
</dbReference>
<name>A0A7L2KDG9_9PASS</name>
<dbReference type="GO" id="GO:0004776">
    <property type="term" value="F:succinate-CoA ligase (GDP-forming) activity"/>
    <property type="evidence" value="ECO:0007669"/>
    <property type="project" value="TreeGrafter"/>
</dbReference>
<evidence type="ECO:0000313" key="4">
    <source>
        <dbReference type="EMBL" id="NXR33850.1"/>
    </source>
</evidence>
<reference evidence="4 5" key="1">
    <citation type="submission" date="2019-09" db="EMBL/GenBank/DDBJ databases">
        <title>Bird 10,000 Genomes (B10K) Project - Family phase.</title>
        <authorList>
            <person name="Zhang G."/>
        </authorList>
    </citation>
    <scope>NUCLEOTIDE SEQUENCE [LARGE SCALE GENOMIC DNA]</scope>
    <source>
        <strain evidence="4">B10K-DU-001-36</strain>
        <tissue evidence="4">Muscle</tissue>
    </source>
</reference>
<dbReference type="PROSITE" id="PS01217">
    <property type="entry name" value="SUCCINYL_COA_LIG_3"/>
    <property type="match status" value="1"/>
</dbReference>
<dbReference type="PANTHER" id="PTHR11815:SF10">
    <property type="entry name" value="SUCCINATE--COA LIGASE [GDP-FORMING] SUBUNIT BETA, MITOCHONDRIAL"/>
    <property type="match status" value="1"/>
</dbReference>
<feature type="domain" description="ATP-citrate synthase/succinyl-CoA ligase C-terminal" evidence="3">
    <location>
        <begin position="209"/>
        <end position="297"/>
    </location>
</feature>
<evidence type="ECO:0000256" key="1">
    <source>
        <dbReference type="ARBA" id="ARBA00022741"/>
    </source>
</evidence>
<keyword evidence="1" id="KW-0547">Nucleotide-binding</keyword>
<dbReference type="Proteomes" id="UP000549157">
    <property type="component" value="Unassembled WGS sequence"/>
</dbReference>
<organism evidence="4 5">
    <name type="scientific">Zosterops hypoxanthus</name>
    <dbReference type="NCBI Taxonomy" id="2485327"/>
    <lineage>
        <taxon>Eukaryota</taxon>
        <taxon>Metazoa</taxon>
        <taxon>Chordata</taxon>
        <taxon>Craniata</taxon>
        <taxon>Vertebrata</taxon>
        <taxon>Euteleostomi</taxon>
        <taxon>Archelosauria</taxon>
        <taxon>Archosauria</taxon>
        <taxon>Dinosauria</taxon>
        <taxon>Saurischia</taxon>
        <taxon>Theropoda</taxon>
        <taxon>Coelurosauria</taxon>
        <taxon>Aves</taxon>
        <taxon>Neognathae</taxon>
        <taxon>Neoaves</taxon>
        <taxon>Telluraves</taxon>
        <taxon>Australaves</taxon>
        <taxon>Passeriformes</taxon>
        <taxon>Sylvioidea</taxon>
        <taxon>Zosteropidae</taxon>
        <taxon>Zosterops</taxon>
    </lineage>
</organism>
<dbReference type="Gene3D" id="3.40.50.261">
    <property type="entry name" value="Succinyl-CoA synthetase domains"/>
    <property type="match status" value="1"/>
</dbReference>
<dbReference type="GO" id="GO:0006099">
    <property type="term" value="P:tricarboxylic acid cycle"/>
    <property type="evidence" value="ECO:0007669"/>
    <property type="project" value="TreeGrafter"/>
</dbReference>
<dbReference type="GO" id="GO:0005739">
    <property type="term" value="C:mitochondrion"/>
    <property type="evidence" value="ECO:0007669"/>
    <property type="project" value="TreeGrafter"/>
</dbReference>
<dbReference type="InterPro" id="IPR016102">
    <property type="entry name" value="Succinyl-CoA_synth-like"/>
</dbReference>
<keyword evidence="4" id="KW-0436">Ligase</keyword>
<evidence type="ECO:0000313" key="5">
    <source>
        <dbReference type="Proteomes" id="UP000549157"/>
    </source>
</evidence>
<dbReference type="GO" id="GO:0000166">
    <property type="term" value="F:nucleotide binding"/>
    <property type="evidence" value="ECO:0007669"/>
    <property type="project" value="UniProtKB-KW"/>
</dbReference>
<evidence type="ECO:0000259" key="3">
    <source>
        <dbReference type="Pfam" id="PF00549"/>
    </source>
</evidence>
<dbReference type="GO" id="GO:0006104">
    <property type="term" value="P:succinyl-CoA metabolic process"/>
    <property type="evidence" value="ECO:0007669"/>
    <property type="project" value="TreeGrafter"/>
</dbReference>
<keyword evidence="5" id="KW-1185">Reference proteome</keyword>
<dbReference type="PANTHER" id="PTHR11815">
    <property type="entry name" value="SUCCINYL-COA SYNTHETASE BETA CHAIN"/>
    <property type="match status" value="1"/>
</dbReference>
<dbReference type="Pfam" id="PF00549">
    <property type="entry name" value="Ligase_CoA"/>
    <property type="match status" value="1"/>
</dbReference>
<evidence type="ECO:0000256" key="2">
    <source>
        <dbReference type="SAM" id="Phobius"/>
    </source>
</evidence>
<feature type="non-terminal residue" evidence="4">
    <location>
        <position position="1"/>
    </location>
</feature>
<feature type="transmembrane region" description="Helical" evidence="2">
    <location>
        <begin position="27"/>
        <end position="46"/>
    </location>
</feature>
<dbReference type="EMBL" id="VWYL01009187">
    <property type="protein sequence ID" value="NXR33850.1"/>
    <property type="molecule type" value="Genomic_DNA"/>
</dbReference>
<feature type="non-terminal residue" evidence="4">
    <location>
        <position position="297"/>
    </location>
</feature>
<dbReference type="FunFam" id="3.40.50.261:FF:000001">
    <property type="entry name" value="Succinate--CoA ligase [ADP-forming] subunit beta"/>
    <property type="match status" value="1"/>
</dbReference>
<sequence>RQQIKLRSYETKPIWLRKAFCVAQLRMAAWLWVGVTCFICYSFKIWKVKSPVSLCSPPVQITKTALIHAGTLFVANTEALPVWCGDLAVPFLNRGFMENLPFPAGLSAQTSAAPVLESASFPNQPPPVIAGVTFQKLWLNVNSKCLAIVLFSPPVVCFDAKINFDDNAEFRQKEIFAMDDKSENEPIENEAAKYDLKYIGLDGNIACFVNGAGLAMATCDIISLNGGKPANFLDLGGGVKEAQVYQAFKLLTADPKVEAILVNIFGGIVNCAIIANGITKACQELELKVPLVVRLEG</sequence>
<gene>
    <name evidence="4" type="primary">Suclg2</name>
    <name evidence="4" type="ORF">ZOSHYP_R01447</name>
</gene>
<comment type="caution">
    <text evidence="4">The sequence shown here is derived from an EMBL/GenBank/DDBJ whole genome shotgun (WGS) entry which is preliminary data.</text>
</comment>
<keyword evidence="2" id="KW-0472">Membrane</keyword>
<dbReference type="InterPro" id="IPR017866">
    <property type="entry name" value="Succ-CoA_synthase_bsu_CS"/>
</dbReference>
<keyword evidence="2" id="KW-1133">Transmembrane helix</keyword>
<accession>A0A7L2KDG9</accession>
<proteinExistence type="predicted"/>
<dbReference type="InterPro" id="IPR005811">
    <property type="entry name" value="SUCC_ACL_C"/>
</dbReference>
<dbReference type="OrthoDB" id="1552at2759"/>
<protein>
    <submittedName>
        <fullName evidence="4">SUCB2 ligase</fullName>
    </submittedName>
</protein>
<keyword evidence="2" id="KW-0812">Transmembrane</keyword>